<dbReference type="EMBL" id="MN739658">
    <property type="protein sequence ID" value="QHT18630.1"/>
    <property type="molecule type" value="Genomic_DNA"/>
</dbReference>
<dbReference type="AlphaFoldDB" id="A0A6C0DR21"/>
<protein>
    <submittedName>
        <fullName evidence="2">Uncharacterized protein</fullName>
    </submittedName>
</protein>
<feature type="compositionally biased region" description="Basic residues" evidence="1">
    <location>
        <begin position="1"/>
        <end position="15"/>
    </location>
</feature>
<sequence>MARKSTKKHGARRRRGGDDGPVRPPHDYSNKTGNPTIAFPPTKVRRGGVLTPSQVVTFSDSQIRDLAKGHKESFGPTQVRKTKKGGRTRKLRGGYYGATGAIAPGAMEWGRSSEMGDFVANSTRAGNNAVLGAGRKRRGSKKVGRRTRRKMRGGGKYGGVAAAFGGDGVAGMANYTGVTSRDNVGVPFYGKFNDHGAGPSSGFGSFVKAV</sequence>
<accession>A0A6C0DR21</accession>
<reference evidence="2" key="1">
    <citation type="journal article" date="2020" name="Nature">
        <title>Giant virus diversity and host interactions through global metagenomics.</title>
        <authorList>
            <person name="Schulz F."/>
            <person name="Roux S."/>
            <person name="Paez-Espino D."/>
            <person name="Jungbluth S."/>
            <person name="Walsh D.A."/>
            <person name="Denef V.J."/>
            <person name="McMahon K.D."/>
            <person name="Konstantinidis K.T."/>
            <person name="Eloe-Fadrosh E.A."/>
            <person name="Kyrpides N.C."/>
            <person name="Woyke T."/>
        </authorList>
    </citation>
    <scope>NUCLEOTIDE SEQUENCE</scope>
    <source>
        <strain evidence="2">GVMAG-M-3300023174-47</strain>
    </source>
</reference>
<name>A0A6C0DR21_9ZZZZ</name>
<feature type="region of interest" description="Disordered" evidence="1">
    <location>
        <begin position="133"/>
        <end position="154"/>
    </location>
</feature>
<organism evidence="2">
    <name type="scientific">viral metagenome</name>
    <dbReference type="NCBI Taxonomy" id="1070528"/>
    <lineage>
        <taxon>unclassified sequences</taxon>
        <taxon>metagenomes</taxon>
        <taxon>organismal metagenomes</taxon>
    </lineage>
</organism>
<evidence type="ECO:0000313" key="2">
    <source>
        <dbReference type="EMBL" id="QHT18630.1"/>
    </source>
</evidence>
<feature type="region of interest" description="Disordered" evidence="1">
    <location>
        <begin position="1"/>
        <end position="48"/>
    </location>
</feature>
<proteinExistence type="predicted"/>
<feature type="compositionally biased region" description="Basic residues" evidence="1">
    <location>
        <begin position="134"/>
        <end position="153"/>
    </location>
</feature>
<evidence type="ECO:0000256" key="1">
    <source>
        <dbReference type="SAM" id="MobiDB-lite"/>
    </source>
</evidence>
<feature type="compositionally biased region" description="Basic and acidic residues" evidence="1">
    <location>
        <begin position="16"/>
        <end position="29"/>
    </location>
</feature>